<evidence type="ECO:0000313" key="1">
    <source>
        <dbReference type="EMBL" id="TDX59275.1"/>
    </source>
</evidence>
<dbReference type="EMBL" id="SOEG01000001">
    <property type="protein sequence ID" value="TDX59275.1"/>
    <property type="molecule type" value="Genomic_DNA"/>
</dbReference>
<dbReference type="InterPro" id="IPR007833">
    <property type="entry name" value="Capsule_polysaccharide_synth"/>
</dbReference>
<dbReference type="RefSeq" id="WP_134114301.1">
    <property type="nucleotide sequence ID" value="NZ_SOEG01000001.1"/>
</dbReference>
<proteinExistence type="predicted"/>
<evidence type="ECO:0000313" key="2">
    <source>
        <dbReference type="Proteomes" id="UP000295832"/>
    </source>
</evidence>
<protein>
    <submittedName>
        <fullName evidence="1">Capsule polysaccharide modification protein KpsS</fullName>
    </submittedName>
</protein>
<name>A0A4R8HGE5_9FIRM</name>
<dbReference type="GO" id="GO:0000271">
    <property type="term" value="P:polysaccharide biosynthetic process"/>
    <property type="evidence" value="ECO:0007669"/>
    <property type="project" value="InterPro"/>
</dbReference>
<dbReference type="GO" id="GO:0015774">
    <property type="term" value="P:polysaccharide transport"/>
    <property type="evidence" value="ECO:0007669"/>
    <property type="project" value="InterPro"/>
</dbReference>
<sequence length="439" mass="52078">MSILFLQSPYSFLFRDLAVELEKNNIDCYALTFNLGDKYLYKGIEQIDINKLIRTKKVVNIDKLELEEILAIENYYTKKKEKILNEKLTDKEKNYFYLYTKVLEEIIKEKNIKLLVMQNDTRWQHSLAIYLANKLDIDYLVFELGLFRPNTITIDSKGVNYNNSVPRKKEFYQNVDTGNKFDYKKIDSNTSELKRNLIVAKYMLYYRLGDLFAQNSIENKKIKLIDYFKRFFKTYISKPPKKTKIKNLPKNYIFVPFQVANDSQTLVHSDFNNMLDFTTVVIEAVKKYNKNNLDNRMAIVFKEHPMDVGKVNYDKFYQKYSNNKDIIFVKEAQTKELIKDSKLIITINSTVGIEALEMGKKVICLGRCFYAIEEIALQSNRIDLANDISYMLNKKLNRSLINNFLDYIKYEYQFEGNEYYYNQQQIKKISQLILERLAS</sequence>
<gene>
    <name evidence="1" type="ORF">C7959_101162</name>
</gene>
<dbReference type="Pfam" id="PF05159">
    <property type="entry name" value="Capsule_synth"/>
    <property type="match status" value="1"/>
</dbReference>
<dbReference type="STRING" id="926561.GCA_000379025_00884"/>
<dbReference type="AlphaFoldDB" id="A0A4R8HGE5"/>
<reference evidence="1 2" key="1">
    <citation type="submission" date="2019-03" db="EMBL/GenBank/DDBJ databases">
        <title>Subsurface microbial communities from deep shales in Ohio and West Virginia, USA.</title>
        <authorList>
            <person name="Wrighton K."/>
        </authorList>
    </citation>
    <scope>NUCLEOTIDE SEQUENCE [LARGE SCALE GENOMIC DNA]</scope>
    <source>
        <strain evidence="1 2">MSL 6dP</strain>
    </source>
</reference>
<keyword evidence="2" id="KW-1185">Reference proteome</keyword>
<dbReference type="CDD" id="cd16438">
    <property type="entry name" value="beta_Kdo_transferase_KpsS_like"/>
    <property type="match status" value="1"/>
</dbReference>
<comment type="caution">
    <text evidence="1">The sequence shown here is derived from an EMBL/GenBank/DDBJ whole genome shotgun (WGS) entry which is preliminary data.</text>
</comment>
<accession>A0A4R8HGE5</accession>
<organism evidence="1 2">
    <name type="scientific">Orenia marismortui</name>
    <dbReference type="NCBI Taxonomy" id="46469"/>
    <lineage>
        <taxon>Bacteria</taxon>
        <taxon>Bacillati</taxon>
        <taxon>Bacillota</taxon>
        <taxon>Clostridia</taxon>
        <taxon>Halanaerobiales</taxon>
        <taxon>Halobacteroidaceae</taxon>
        <taxon>Orenia</taxon>
    </lineage>
</organism>
<dbReference type="Proteomes" id="UP000295832">
    <property type="component" value="Unassembled WGS sequence"/>
</dbReference>